<comment type="caution">
    <text evidence="3">The sequence shown here is derived from an EMBL/GenBank/DDBJ whole genome shotgun (WGS) entry which is preliminary data.</text>
</comment>
<dbReference type="InterPro" id="IPR006311">
    <property type="entry name" value="TAT_signal"/>
</dbReference>
<proteinExistence type="predicted"/>
<dbReference type="AlphaFoldDB" id="A0A561WQH1"/>
<name>A0A561WQH1_ACTTI</name>
<sequence>MRSLGTRRAALVAGAATVAVIALAGCSAGQVAETAMLDTPIVGVDANSADDSVFVRDATVQYNGLEGYAKDANAPLQLSLYNQTTTELTVTISSRPTDQPQVVSARQVGTVGAAAPVTGNQPSAANATEIPGEEPPSASPSQPATAPQPGVSVQPGAAEQPASAPAAAQVTPANIKIAPLGSALFRPTDRQPLQVIGLSDALKPGMSVNLVLQFSNGSAPLEIQVPVAIPLSPASRAPGNEGEDIESE</sequence>
<dbReference type="EMBL" id="VIWY01000001">
    <property type="protein sequence ID" value="TWG26105.1"/>
    <property type="molecule type" value="Genomic_DNA"/>
</dbReference>
<evidence type="ECO:0000256" key="2">
    <source>
        <dbReference type="SAM" id="SignalP"/>
    </source>
</evidence>
<dbReference type="OrthoDB" id="3380373at2"/>
<keyword evidence="2" id="KW-0732">Signal</keyword>
<keyword evidence="4" id="KW-1185">Reference proteome</keyword>
<accession>A0A561WQH1</accession>
<evidence type="ECO:0000256" key="1">
    <source>
        <dbReference type="SAM" id="MobiDB-lite"/>
    </source>
</evidence>
<dbReference type="PROSITE" id="PS51318">
    <property type="entry name" value="TAT"/>
    <property type="match status" value="1"/>
</dbReference>
<feature type="region of interest" description="Disordered" evidence="1">
    <location>
        <begin position="113"/>
        <end position="168"/>
    </location>
</feature>
<evidence type="ECO:0008006" key="5">
    <source>
        <dbReference type="Google" id="ProtNLM"/>
    </source>
</evidence>
<feature type="signal peptide" evidence="2">
    <location>
        <begin position="1"/>
        <end position="24"/>
    </location>
</feature>
<evidence type="ECO:0000313" key="3">
    <source>
        <dbReference type="EMBL" id="TWG26105.1"/>
    </source>
</evidence>
<gene>
    <name evidence="3" type="ORF">FHX34_1011082</name>
</gene>
<protein>
    <recommendedName>
        <fullName evidence="5">Copper(I)-binding protein</fullName>
    </recommendedName>
</protein>
<organism evidence="3 4">
    <name type="scientific">Actinoplanes teichomyceticus</name>
    <dbReference type="NCBI Taxonomy" id="1867"/>
    <lineage>
        <taxon>Bacteria</taxon>
        <taxon>Bacillati</taxon>
        <taxon>Actinomycetota</taxon>
        <taxon>Actinomycetes</taxon>
        <taxon>Micromonosporales</taxon>
        <taxon>Micromonosporaceae</taxon>
        <taxon>Actinoplanes</taxon>
    </lineage>
</organism>
<dbReference type="PROSITE" id="PS51257">
    <property type="entry name" value="PROKAR_LIPOPROTEIN"/>
    <property type="match status" value="1"/>
</dbReference>
<dbReference type="Proteomes" id="UP000320239">
    <property type="component" value="Unassembled WGS sequence"/>
</dbReference>
<dbReference type="RefSeq" id="WP_122981520.1">
    <property type="nucleotide sequence ID" value="NZ_BOMX01000024.1"/>
</dbReference>
<feature type="compositionally biased region" description="Low complexity" evidence="1">
    <location>
        <begin position="139"/>
        <end position="168"/>
    </location>
</feature>
<feature type="chain" id="PRO_5022027809" description="Copper(I)-binding protein" evidence="2">
    <location>
        <begin position="25"/>
        <end position="248"/>
    </location>
</feature>
<evidence type="ECO:0000313" key="4">
    <source>
        <dbReference type="Proteomes" id="UP000320239"/>
    </source>
</evidence>
<reference evidence="3 4" key="1">
    <citation type="submission" date="2019-06" db="EMBL/GenBank/DDBJ databases">
        <title>Sequencing the genomes of 1000 actinobacteria strains.</title>
        <authorList>
            <person name="Klenk H.-P."/>
        </authorList>
    </citation>
    <scope>NUCLEOTIDE SEQUENCE [LARGE SCALE GENOMIC DNA]</scope>
    <source>
        <strain evidence="3 4">DSM 43866</strain>
    </source>
</reference>